<dbReference type="Pfam" id="PF07811">
    <property type="entry name" value="TadE"/>
    <property type="match status" value="1"/>
</dbReference>
<dbReference type="AlphaFoldDB" id="A0A3Q9G5B2"/>
<accession>A0A3Q9G5B2</accession>
<dbReference type="OrthoDB" id="3268511at2"/>
<dbReference type="InterPro" id="IPR049790">
    <property type="entry name" value="Rv3655c/TadE"/>
</dbReference>
<dbReference type="NCBIfam" id="NF041390">
    <property type="entry name" value="TadE_Rv3655c"/>
    <property type="match status" value="1"/>
</dbReference>
<dbReference type="RefSeq" id="WP_126704535.1">
    <property type="nucleotide sequence ID" value="NZ_CP034593.1"/>
</dbReference>
<proteinExistence type="predicted"/>
<protein>
    <submittedName>
        <fullName evidence="4">Pilus assembly protein TadE</fullName>
    </submittedName>
</protein>
<dbReference type="InterPro" id="IPR012495">
    <property type="entry name" value="TadE-like_dom"/>
</dbReference>
<keyword evidence="2" id="KW-1133">Transmembrane helix</keyword>
<dbReference type="EMBL" id="CP034593">
    <property type="protein sequence ID" value="AZQ77732.1"/>
    <property type="molecule type" value="Genomic_DNA"/>
</dbReference>
<feature type="domain" description="TadE-like" evidence="3">
    <location>
        <begin position="24"/>
        <end position="66"/>
    </location>
</feature>
<keyword evidence="2" id="KW-0472">Membrane</keyword>
<evidence type="ECO:0000313" key="5">
    <source>
        <dbReference type="Proteomes" id="UP000280344"/>
    </source>
</evidence>
<feature type="transmembrane region" description="Helical" evidence="2">
    <location>
        <begin position="30"/>
        <end position="52"/>
    </location>
</feature>
<name>A0A3Q9G5B2_9ACTO</name>
<dbReference type="Proteomes" id="UP000280344">
    <property type="component" value="Chromosome"/>
</dbReference>
<evidence type="ECO:0000313" key="4">
    <source>
        <dbReference type="EMBL" id="AZQ77732.1"/>
    </source>
</evidence>
<evidence type="ECO:0000256" key="2">
    <source>
        <dbReference type="SAM" id="Phobius"/>
    </source>
</evidence>
<organism evidence="4 5">
    <name type="scientific">Flaviflexus ciconiae</name>
    <dbReference type="NCBI Taxonomy" id="2496867"/>
    <lineage>
        <taxon>Bacteria</taxon>
        <taxon>Bacillati</taxon>
        <taxon>Actinomycetota</taxon>
        <taxon>Actinomycetes</taxon>
        <taxon>Actinomycetales</taxon>
        <taxon>Actinomycetaceae</taxon>
        <taxon>Flaviflexus</taxon>
    </lineage>
</organism>
<evidence type="ECO:0000259" key="3">
    <source>
        <dbReference type="Pfam" id="PF07811"/>
    </source>
</evidence>
<reference evidence="4 5" key="1">
    <citation type="submission" date="2018-12" db="EMBL/GenBank/DDBJ databases">
        <title>Complete genome sequence of Flaviflexus sp. H23T48.</title>
        <authorList>
            <person name="Bae J.-W."/>
            <person name="Lee J.-Y."/>
        </authorList>
    </citation>
    <scope>NUCLEOTIDE SEQUENCE [LARGE SCALE GENOMIC DNA]</scope>
    <source>
        <strain evidence="4 5">H23T48</strain>
    </source>
</reference>
<evidence type="ECO:0000256" key="1">
    <source>
        <dbReference type="SAM" id="MobiDB-lite"/>
    </source>
</evidence>
<feature type="region of interest" description="Disordered" evidence="1">
    <location>
        <begin position="1"/>
        <end position="23"/>
    </location>
</feature>
<sequence>MTITKPTLEDSEDERNNQDDSERGMVTAELAMTIPVVIAVLFLVASLGVSLVGQLRVTDAAREAARAYAMEMSDREVAELVADRAGDDASYTVRQHGRTLTVTVSAPVGGPWSILDLTAESSMTALAEAER</sequence>
<dbReference type="KEGG" id="flh:EJ997_10645"/>
<gene>
    <name evidence="4" type="ORF">EJ997_10645</name>
</gene>
<keyword evidence="2" id="KW-0812">Transmembrane</keyword>
<keyword evidence="5" id="KW-1185">Reference proteome</keyword>
<feature type="compositionally biased region" description="Basic and acidic residues" evidence="1">
    <location>
        <begin position="14"/>
        <end position="23"/>
    </location>
</feature>